<keyword evidence="5" id="KW-0548">Nucleotidyltransferase</keyword>
<keyword evidence="1" id="KW-0175">Coiled coil</keyword>
<dbReference type="GO" id="GO:0052621">
    <property type="term" value="F:diguanylate cyclase activity"/>
    <property type="evidence" value="ECO:0007669"/>
    <property type="project" value="UniProtKB-EC"/>
</dbReference>
<dbReference type="Gene3D" id="3.30.70.270">
    <property type="match status" value="1"/>
</dbReference>
<evidence type="ECO:0000313" key="6">
    <source>
        <dbReference type="Proteomes" id="UP001594351"/>
    </source>
</evidence>
<protein>
    <submittedName>
        <fullName evidence="5">Diguanylate cyclase</fullName>
        <ecNumber evidence="5">2.7.7.65</ecNumber>
    </submittedName>
</protein>
<dbReference type="InterPro" id="IPR003018">
    <property type="entry name" value="GAF"/>
</dbReference>
<feature type="transmembrane region" description="Helical" evidence="2">
    <location>
        <begin position="43"/>
        <end position="64"/>
    </location>
</feature>
<dbReference type="Pfam" id="PF00672">
    <property type="entry name" value="HAMP"/>
    <property type="match status" value="1"/>
</dbReference>
<name>A0ABV6Z4Y7_UNCC1</name>
<dbReference type="Proteomes" id="UP001594351">
    <property type="component" value="Unassembled WGS sequence"/>
</dbReference>
<evidence type="ECO:0000259" key="3">
    <source>
        <dbReference type="PROSITE" id="PS50885"/>
    </source>
</evidence>
<dbReference type="InterPro" id="IPR000160">
    <property type="entry name" value="GGDEF_dom"/>
</dbReference>
<dbReference type="SUPFAM" id="SSF158472">
    <property type="entry name" value="HAMP domain-like"/>
    <property type="match status" value="1"/>
</dbReference>
<dbReference type="EC" id="2.7.7.65" evidence="5"/>
<feature type="transmembrane region" description="Helical" evidence="2">
    <location>
        <begin position="76"/>
        <end position="99"/>
    </location>
</feature>
<accession>A0ABV6Z4Y7</accession>
<dbReference type="CDD" id="cd01949">
    <property type="entry name" value="GGDEF"/>
    <property type="match status" value="1"/>
</dbReference>
<dbReference type="PROSITE" id="PS50885">
    <property type="entry name" value="HAMP"/>
    <property type="match status" value="1"/>
</dbReference>
<evidence type="ECO:0000259" key="4">
    <source>
        <dbReference type="PROSITE" id="PS50887"/>
    </source>
</evidence>
<dbReference type="SMART" id="SM00065">
    <property type="entry name" value="GAF"/>
    <property type="match status" value="1"/>
</dbReference>
<dbReference type="CDD" id="cd06225">
    <property type="entry name" value="HAMP"/>
    <property type="match status" value="1"/>
</dbReference>
<dbReference type="SUPFAM" id="SSF55781">
    <property type="entry name" value="GAF domain-like"/>
    <property type="match status" value="1"/>
</dbReference>
<feature type="coiled-coil region" evidence="1">
    <location>
        <begin position="330"/>
        <end position="367"/>
    </location>
</feature>
<dbReference type="SUPFAM" id="SSF55073">
    <property type="entry name" value="Nucleotide cyclase"/>
    <property type="match status" value="1"/>
</dbReference>
<dbReference type="InterPro" id="IPR003660">
    <property type="entry name" value="HAMP_dom"/>
</dbReference>
<keyword evidence="6" id="KW-1185">Reference proteome</keyword>
<keyword evidence="2" id="KW-1133">Transmembrane helix</keyword>
<proteinExistence type="predicted"/>
<dbReference type="EMBL" id="JBHPBY010000518">
    <property type="protein sequence ID" value="MFC1853512.1"/>
    <property type="molecule type" value="Genomic_DNA"/>
</dbReference>
<feature type="transmembrane region" description="Helical" evidence="2">
    <location>
        <begin position="160"/>
        <end position="180"/>
    </location>
</feature>
<dbReference type="Pfam" id="PF00990">
    <property type="entry name" value="GGDEF"/>
    <property type="match status" value="1"/>
</dbReference>
<dbReference type="Gene3D" id="6.10.340.10">
    <property type="match status" value="1"/>
</dbReference>
<dbReference type="SMART" id="SM00304">
    <property type="entry name" value="HAMP"/>
    <property type="match status" value="1"/>
</dbReference>
<dbReference type="SMART" id="SM00267">
    <property type="entry name" value="GGDEF"/>
    <property type="match status" value="1"/>
</dbReference>
<dbReference type="NCBIfam" id="TIGR00254">
    <property type="entry name" value="GGDEF"/>
    <property type="match status" value="1"/>
</dbReference>
<feature type="domain" description="HAMP" evidence="3">
    <location>
        <begin position="286"/>
        <end position="338"/>
    </location>
</feature>
<keyword evidence="2" id="KW-0472">Membrane</keyword>
<keyword evidence="2" id="KW-0812">Transmembrane</keyword>
<dbReference type="Pfam" id="PF13185">
    <property type="entry name" value="GAF_2"/>
    <property type="match status" value="1"/>
</dbReference>
<feature type="transmembrane region" description="Helical" evidence="2">
    <location>
        <begin position="120"/>
        <end position="148"/>
    </location>
</feature>
<evidence type="ECO:0000256" key="1">
    <source>
        <dbReference type="SAM" id="Coils"/>
    </source>
</evidence>
<feature type="transmembrane region" description="Helical" evidence="2">
    <location>
        <begin position="264"/>
        <end position="285"/>
    </location>
</feature>
<dbReference type="PANTHER" id="PTHR45138">
    <property type="entry name" value="REGULATORY COMPONENTS OF SENSORY TRANSDUCTION SYSTEM"/>
    <property type="match status" value="1"/>
</dbReference>
<dbReference type="Gene3D" id="3.30.450.40">
    <property type="match status" value="1"/>
</dbReference>
<dbReference type="InterPro" id="IPR050469">
    <property type="entry name" value="Diguanylate_Cyclase"/>
</dbReference>
<evidence type="ECO:0000256" key="2">
    <source>
        <dbReference type="SAM" id="Phobius"/>
    </source>
</evidence>
<sequence>MENNYTDSEPPAGEIPDDQLAHLNQSDLFLNISYPVKKLIRSMVFDTLGAILILIAYFYTVLQLTPEHFSRLWNTIILMVLFAMSLQVLIVSMLGRPALRCLLAIKRRETITRELLKKTFLNLYALPFNLTASGLFLWTAGIIFSAYWLRFHISLEVEKVILMSLGGVIAAIGTNSFAFFRVRNISRPYLSELGTIKGMENVVPAKARLYKELLYTFLLLITFILAMSSIFHFALIQKLMTLIKTTDQVMIAAIITDYINQTRLMILVLIVLSLALAIGLASAAARNITEPLNKLKTMAHTIASGDLGQKIPYLSSDEIGVLANNFELMRKSLQKTVLEKEKARQELENINIELALKINDLERLAEASKELSASIEYQQIVDTVLDSFTRAVAISHGSLYLFEQEKGALILSKAYGIVPDVKELPLSKGEIQWIEARPKPLFLDTIEREIPNPETFEKWNSLWLTYDVAIALPLFIEGKPIGFVILGEKENNQPFTTGEINLLTTLSNQAAIAINNSRLYEQATVDSLTKLFLRRYFQHRLQEEIWRVRRYGHSLSVVMMDIDHFKHFNDTYGHMKGDKVLQHVSLLVKNVSRDTDIPARFGGEEFIILLPETSLEGAQRIAERVRSTIEENLLSDQEHGVLKVTVSAGVAEFEQDDEPDGSTLIKKADDALYRAKNSGRNRICTYKSEPWDNSD</sequence>
<dbReference type="InterPro" id="IPR029787">
    <property type="entry name" value="Nucleotide_cyclase"/>
</dbReference>
<evidence type="ECO:0000313" key="5">
    <source>
        <dbReference type="EMBL" id="MFC1853512.1"/>
    </source>
</evidence>
<reference evidence="5 6" key="1">
    <citation type="submission" date="2024-09" db="EMBL/GenBank/DDBJ databases">
        <title>Laminarin stimulates single cell rates of sulfate reduction while oxygen inhibits transcriptomic activity in coastal marine sediment.</title>
        <authorList>
            <person name="Lindsay M."/>
            <person name="Orcutt B."/>
            <person name="Emerson D."/>
            <person name="Stepanauskas R."/>
            <person name="D'Angelo T."/>
        </authorList>
    </citation>
    <scope>NUCLEOTIDE SEQUENCE [LARGE SCALE GENOMIC DNA]</scope>
    <source>
        <strain evidence="5">SAG AM-311-K15</strain>
    </source>
</reference>
<dbReference type="InterPro" id="IPR029016">
    <property type="entry name" value="GAF-like_dom_sf"/>
</dbReference>
<feature type="domain" description="GGDEF" evidence="4">
    <location>
        <begin position="553"/>
        <end position="688"/>
    </location>
</feature>
<organism evidence="5 6">
    <name type="scientific">candidate division CSSED10-310 bacterium</name>
    <dbReference type="NCBI Taxonomy" id="2855610"/>
    <lineage>
        <taxon>Bacteria</taxon>
        <taxon>Bacteria division CSSED10-310</taxon>
    </lineage>
</organism>
<feature type="transmembrane region" description="Helical" evidence="2">
    <location>
        <begin position="213"/>
        <end position="236"/>
    </location>
</feature>
<dbReference type="InterPro" id="IPR043128">
    <property type="entry name" value="Rev_trsase/Diguanyl_cyclase"/>
</dbReference>
<gene>
    <name evidence="5" type="ORF">ACFL27_25255</name>
</gene>
<keyword evidence="5" id="KW-0808">Transferase</keyword>
<dbReference type="PANTHER" id="PTHR45138:SF9">
    <property type="entry name" value="DIGUANYLATE CYCLASE DGCM-RELATED"/>
    <property type="match status" value="1"/>
</dbReference>
<comment type="caution">
    <text evidence="5">The sequence shown here is derived from an EMBL/GenBank/DDBJ whole genome shotgun (WGS) entry which is preliminary data.</text>
</comment>
<dbReference type="PROSITE" id="PS50887">
    <property type="entry name" value="GGDEF"/>
    <property type="match status" value="1"/>
</dbReference>